<comment type="similarity">
    <text evidence="6">Belongs to the adenylate kinase family. AK2 subfamily.</text>
</comment>
<comment type="catalytic activity">
    <reaction evidence="6">
        <text>AMP + ATP = 2 ADP</text>
        <dbReference type="Rhea" id="RHEA:12973"/>
        <dbReference type="ChEBI" id="CHEBI:30616"/>
        <dbReference type="ChEBI" id="CHEBI:456215"/>
        <dbReference type="ChEBI" id="CHEBI:456216"/>
        <dbReference type="EC" id="2.7.4.3"/>
    </reaction>
</comment>
<dbReference type="HAMAP" id="MF_03168">
    <property type="entry name" value="Adenylate_kinase_AK2"/>
    <property type="match status" value="1"/>
</dbReference>
<dbReference type="GO" id="GO:0005758">
    <property type="term" value="C:mitochondrial intermembrane space"/>
    <property type="evidence" value="ECO:0007669"/>
    <property type="project" value="UniProtKB-SubCell"/>
</dbReference>
<evidence type="ECO:0000313" key="9">
    <source>
        <dbReference type="EMBL" id="RVD81746.1"/>
    </source>
</evidence>
<dbReference type="SUPFAM" id="SSF52540">
    <property type="entry name" value="P-loop containing nucleoside triphosphate hydrolases"/>
    <property type="match status" value="1"/>
</dbReference>
<keyword evidence="10" id="KW-1185">Reference proteome</keyword>
<evidence type="ECO:0000313" key="10">
    <source>
        <dbReference type="Proteomes" id="UP000283090"/>
    </source>
</evidence>
<dbReference type="AlphaFoldDB" id="A0A436ZSL4"/>
<feature type="binding site" evidence="6">
    <location>
        <position position="109"/>
    </location>
    <ligand>
        <name>AMP</name>
        <dbReference type="ChEBI" id="CHEBI:456215"/>
    </ligand>
</feature>
<dbReference type="GO" id="GO:0046034">
    <property type="term" value="P:ATP metabolic process"/>
    <property type="evidence" value="ECO:0007669"/>
    <property type="project" value="UniProtKB-UniRule"/>
</dbReference>
<dbReference type="FunFam" id="3.40.50.300:FF:000106">
    <property type="entry name" value="Adenylate kinase mitochondrial"/>
    <property type="match status" value="1"/>
</dbReference>
<dbReference type="GO" id="GO:0004017">
    <property type="term" value="F:AMP kinase activity"/>
    <property type="evidence" value="ECO:0007669"/>
    <property type="project" value="UniProtKB-UniRule"/>
</dbReference>
<accession>A0A436ZSL4</accession>
<feature type="binding site" evidence="6">
    <location>
        <position position="114"/>
    </location>
    <ligand>
        <name>AMP</name>
        <dbReference type="ChEBI" id="CHEBI:456215"/>
    </ligand>
</feature>
<sequence length="309" mass="34068">MLYYPSHSTATGIYTTSHRTAVASFSSIPSSESPPDLLSPSNHHHQRSKPASLHIQTKCHQQRISQLEGGQALSPAEQLRMILMGPPGAGKGTQAPKIKEKYCVCHLATGDMLRSQVAKKTSLGKEAKKIMDAGGLVSDEIMVNMIKNELEHNEECKSGFILDGFPRTVPQAERLDQMLEERKEKLNHAVQLEIDDALLVARITGRLVHPASGRSYHKIFNPPKVAMTDDVTGEPLIQRSDDNEETLKKRLGTYHAQTAPVVDYYKKKGIWTGVDASQPPSTVWKTLLGIFDEDKSKSPILSQVGVSPK</sequence>
<evidence type="ECO:0000256" key="6">
    <source>
        <dbReference type="HAMAP-Rule" id="MF_03168"/>
    </source>
</evidence>
<dbReference type="Proteomes" id="UP000283090">
    <property type="component" value="Unassembled WGS sequence"/>
</dbReference>
<dbReference type="Pfam" id="PF00406">
    <property type="entry name" value="ADK"/>
    <property type="match status" value="1"/>
</dbReference>
<feature type="binding site" evidence="6">
    <location>
        <position position="250"/>
    </location>
    <ligand>
        <name>AMP</name>
        <dbReference type="ChEBI" id="CHEBI:456215"/>
    </ligand>
</feature>
<evidence type="ECO:0000256" key="7">
    <source>
        <dbReference type="SAM" id="MobiDB-lite"/>
    </source>
</evidence>
<dbReference type="GO" id="GO:0006172">
    <property type="term" value="P:ADP biosynthetic process"/>
    <property type="evidence" value="ECO:0007669"/>
    <property type="project" value="UniProtKB-UniRule"/>
</dbReference>
<name>A0A436ZSL4_ARTFL</name>
<evidence type="ECO:0000256" key="4">
    <source>
        <dbReference type="ARBA" id="ARBA00022840"/>
    </source>
</evidence>
<feature type="region of interest" description="NMPbind" evidence="6">
    <location>
        <begin position="108"/>
        <end position="137"/>
    </location>
</feature>
<feature type="compositionally biased region" description="Low complexity" evidence="7">
    <location>
        <begin position="25"/>
        <end position="41"/>
    </location>
</feature>
<keyword evidence="4 6" id="KW-0067">ATP-binding</keyword>
<organism evidence="9 10">
    <name type="scientific">Arthrobotrys flagrans</name>
    <name type="common">Nematode-trapping fungus</name>
    <name type="synonym">Trichothecium flagrans</name>
    <dbReference type="NCBI Taxonomy" id="97331"/>
    <lineage>
        <taxon>Eukaryota</taxon>
        <taxon>Fungi</taxon>
        <taxon>Dikarya</taxon>
        <taxon>Ascomycota</taxon>
        <taxon>Pezizomycotina</taxon>
        <taxon>Orbiliomycetes</taxon>
        <taxon>Orbiliales</taxon>
        <taxon>Orbiliaceae</taxon>
        <taxon>Arthrobotrys</taxon>
    </lineage>
</organism>
<comment type="domain">
    <text evidence="6">Consists of three domains, a large central CORE domain and two small peripheral domains, NMPbind and LID, which undergo movements during catalysis. The LID domain closes over the site of phosphoryl transfer upon ATP binding. Assembling and dissambling the active center during each catalytic cycle provides an effective means to prevent ATP hydrolysis.</text>
</comment>
<feature type="binding site" evidence="6">
    <location>
        <position position="206"/>
    </location>
    <ligand>
        <name>ATP</name>
        <dbReference type="ChEBI" id="CHEBI:30616"/>
    </ligand>
</feature>
<dbReference type="EC" id="2.7.4.3" evidence="6"/>
<dbReference type="NCBIfam" id="TIGR01351">
    <property type="entry name" value="adk"/>
    <property type="match status" value="1"/>
</dbReference>
<dbReference type="InterPro" id="IPR028587">
    <property type="entry name" value="AK2"/>
</dbReference>
<dbReference type="InterPro" id="IPR007862">
    <property type="entry name" value="Adenylate_kinase_lid-dom"/>
</dbReference>
<dbReference type="PANTHER" id="PTHR23359">
    <property type="entry name" value="NUCLEOTIDE KINASE"/>
    <property type="match status" value="1"/>
</dbReference>
<dbReference type="STRING" id="97331.A0A436ZSL4"/>
<dbReference type="PRINTS" id="PR00094">
    <property type="entry name" value="ADENYLTKNASE"/>
</dbReference>
<dbReference type="InterPro" id="IPR006259">
    <property type="entry name" value="Adenyl_kin_sub"/>
</dbReference>
<dbReference type="NCBIfam" id="NF001380">
    <property type="entry name" value="PRK00279.1-2"/>
    <property type="match status" value="1"/>
</dbReference>
<proteinExistence type="inferred from homology"/>
<dbReference type="CDD" id="cd01428">
    <property type="entry name" value="ADK"/>
    <property type="match status" value="1"/>
</dbReference>
<reference evidence="9 10" key="1">
    <citation type="submission" date="2019-01" db="EMBL/GenBank/DDBJ databases">
        <title>Intercellular communication is required for trap formation in the nematode-trapping fungus Duddingtonia flagrans.</title>
        <authorList>
            <person name="Youssar L."/>
            <person name="Wernet V."/>
            <person name="Hensel N."/>
            <person name="Hildebrandt H.-G."/>
            <person name="Fischer R."/>
        </authorList>
    </citation>
    <scope>NUCLEOTIDE SEQUENCE [LARGE SCALE GENOMIC DNA]</scope>
    <source>
        <strain evidence="9 10">CBS H-5679</strain>
    </source>
</reference>
<dbReference type="EMBL" id="SAEB01000012">
    <property type="protein sequence ID" value="RVD81746.1"/>
    <property type="molecule type" value="Genomic_DNA"/>
</dbReference>
<dbReference type="Gene3D" id="3.40.50.300">
    <property type="entry name" value="P-loop containing nucleotide triphosphate hydrolases"/>
    <property type="match status" value="1"/>
</dbReference>
<feature type="binding site" evidence="6">
    <location>
        <position position="239"/>
    </location>
    <ligand>
        <name>AMP</name>
        <dbReference type="ChEBI" id="CHEBI:456215"/>
    </ligand>
</feature>
<feature type="binding site" evidence="6">
    <location>
        <position position="278"/>
    </location>
    <ligand>
        <name>ATP</name>
        <dbReference type="ChEBI" id="CHEBI:30616"/>
    </ligand>
</feature>
<comment type="function">
    <text evidence="6">Catalyzes the reversible transfer of the terminal phosphate group between ATP and AMP. Plays an important role in cellular energy homeostasis and in adenine nucleotide metabolism. Adenylate kinase activity is critical for regulation of the phosphate utilization and the AMP de novo biosynthesis pathways.</text>
</comment>
<gene>
    <name evidence="6" type="primary">ADK1</name>
    <name evidence="9" type="ORF">DFL_009595</name>
</gene>
<keyword evidence="2 6" id="KW-0547">Nucleotide-binding</keyword>
<evidence type="ECO:0000256" key="5">
    <source>
        <dbReference type="ARBA" id="ARBA00023128"/>
    </source>
</evidence>
<keyword evidence="3 6" id="KW-0418">Kinase</keyword>
<keyword evidence="6" id="KW-0963">Cytoplasm</keyword>
<feature type="domain" description="Adenylate kinase active site lid" evidence="8">
    <location>
        <begin position="206"/>
        <end position="241"/>
    </location>
</feature>
<feature type="region of interest" description="LID" evidence="6">
    <location>
        <begin position="205"/>
        <end position="242"/>
    </location>
</feature>
<dbReference type="HAMAP" id="MF_00235">
    <property type="entry name" value="Adenylate_kinase_Adk"/>
    <property type="match status" value="1"/>
</dbReference>
<dbReference type="InterPro" id="IPR027417">
    <property type="entry name" value="P-loop_NTPase"/>
</dbReference>
<feature type="binding site" evidence="6">
    <location>
        <position position="171"/>
    </location>
    <ligand>
        <name>AMP</name>
        <dbReference type="ChEBI" id="CHEBI:456215"/>
    </ligand>
</feature>
<comment type="caution">
    <text evidence="9">The sequence shown here is derived from an EMBL/GenBank/DDBJ whole genome shotgun (WGS) entry which is preliminary data.</text>
</comment>
<dbReference type="NCBIfam" id="NF011100">
    <property type="entry name" value="PRK14527.1"/>
    <property type="match status" value="1"/>
</dbReference>
<evidence type="ECO:0000259" key="8">
    <source>
        <dbReference type="Pfam" id="PF05191"/>
    </source>
</evidence>
<protein>
    <recommendedName>
        <fullName evidence="6">Adenylate kinase</fullName>
        <ecNumber evidence="6">2.7.4.3</ecNumber>
    </recommendedName>
    <alternativeName>
        <fullName evidence="6">ATP-AMP transphosphorylase</fullName>
    </alternativeName>
    <alternativeName>
        <fullName evidence="6">ATP:AMP phosphotransferase</fullName>
    </alternativeName>
    <alternativeName>
        <fullName evidence="6">Adenylate kinase cytosolic and mitochondrial</fullName>
    </alternativeName>
    <alternativeName>
        <fullName evidence="6">Adenylate monophosphate kinase</fullName>
    </alternativeName>
</protein>
<dbReference type="InterPro" id="IPR033690">
    <property type="entry name" value="Adenylat_kinase_CS"/>
</dbReference>
<dbReference type="OrthoDB" id="439792at2759"/>
<keyword evidence="5 6" id="KW-0496">Mitochondrion</keyword>
<feature type="binding site" evidence="6">
    <location>
        <begin position="215"/>
        <end position="216"/>
    </location>
    <ligand>
        <name>ATP</name>
        <dbReference type="ChEBI" id="CHEBI:30616"/>
    </ligand>
</feature>
<dbReference type="PROSITE" id="PS00113">
    <property type="entry name" value="ADENYLATE_KINASE"/>
    <property type="match status" value="1"/>
</dbReference>
<dbReference type="NCBIfam" id="NF001381">
    <property type="entry name" value="PRK00279.1-3"/>
    <property type="match status" value="1"/>
</dbReference>
<feature type="binding site" evidence="6">
    <location>
        <begin position="88"/>
        <end position="93"/>
    </location>
    <ligand>
        <name>ATP</name>
        <dbReference type="ChEBI" id="CHEBI:30616"/>
    </ligand>
</feature>
<keyword evidence="1 6" id="KW-0808">Transferase</keyword>
<evidence type="ECO:0000256" key="3">
    <source>
        <dbReference type="ARBA" id="ARBA00022777"/>
    </source>
</evidence>
<comment type="subunit">
    <text evidence="6">Monomer.</text>
</comment>
<dbReference type="GO" id="GO:0005524">
    <property type="term" value="F:ATP binding"/>
    <property type="evidence" value="ECO:0007669"/>
    <property type="project" value="UniProtKB-KW"/>
</dbReference>
<evidence type="ECO:0000256" key="1">
    <source>
        <dbReference type="ARBA" id="ARBA00022679"/>
    </source>
</evidence>
<evidence type="ECO:0000256" key="2">
    <source>
        <dbReference type="ARBA" id="ARBA00022741"/>
    </source>
</evidence>
<dbReference type="GO" id="GO:0005829">
    <property type="term" value="C:cytosol"/>
    <property type="evidence" value="ECO:0007669"/>
    <property type="project" value="UniProtKB-SubCell"/>
</dbReference>
<feature type="binding site" evidence="6">
    <location>
        <begin position="164"/>
        <end position="167"/>
    </location>
    <ligand>
        <name>AMP</name>
        <dbReference type="ChEBI" id="CHEBI:456215"/>
    </ligand>
</feature>
<dbReference type="VEuPathDB" id="FungiDB:DFL_009595"/>
<dbReference type="Pfam" id="PF05191">
    <property type="entry name" value="ADK_lid"/>
    <property type="match status" value="1"/>
</dbReference>
<comment type="subcellular location">
    <subcellularLocation>
        <location evidence="6">Cytoplasm</location>
        <location evidence="6">Cytosol</location>
    </subcellularLocation>
    <subcellularLocation>
        <location evidence="6">Mitochondrion intermembrane space</location>
    </subcellularLocation>
    <text evidence="6">Predominantly mitochondrial.</text>
</comment>
<feature type="binding site" evidence="6">
    <location>
        <begin position="135"/>
        <end position="137"/>
    </location>
    <ligand>
        <name>AMP</name>
        <dbReference type="ChEBI" id="CHEBI:456215"/>
    </ligand>
</feature>
<feature type="region of interest" description="Disordered" evidence="7">
    <location>
        <begin position="25"/>
        <end position="51"/>
    </location>
</feature>
<dbReference type="GO" id="GO:0046033">
    <property type="term" value="P:AMP metabolic process"/>
    <property type="evidence" value="ECO:0007669"/>
    <property type="project" value="UniProtKB-UniRule"/>
</dbReference>
<dbReference type="InterPro" id="IPR000850">
    <property type="entry name" value="Adenylat/UMP-CMP_kin"/>
</dbReference>